<proteinExistence type="predicted"/>
<dbReference type="OrthoDB" id="1166180at2759"/>
<dbReference type="EMBL" id="CAEKKB010000001">
    <property type="protein sequence ID" value="CAB4294142.1"/>
    <property type="molecule type" value="Genomic_DNA"/>
</dbReference>
<evidence type="ECO:0000313" key="1">
    <source>
        <dbReference type="EMBL" id="CAB4294142.1"/>
    </source>
</evidence>
<evidence type="ECO:0000313" key="2">
    <source>
        <dbReference type="Proteomes" id="UP000507245"/>
    </source>
</evidence>
<organism evidence="1 2">
    <name type="scientific">Prunus armeniaca</name>
    <name type="common">Apricot</name>
    <name type="synonym">Armeniaca vulgaris</name>
    <dbReference type="NCBI Taxonomy" id="36596"/>
    <lineage>
        <taxon>Eukaryota</taxon>
        <taxon>Viridiplantae</taxon>
        <taxon>Streptophyta</taxon>
        <taxon>Embryophyta</taxon>
        <taxon>Tracheophyta</taxon>
        <taxon>Spermatophyta</taxon>
        <taxon>Magnoliopsida</taxon>
        <taxon>eudicotyledons</taxon>
        <taxon>Gunneridae</taxon>
        <taxon>Pentapetalae</taxon>
        <taxon>rosids</taxon>
        <taxon>fabids</taxon>
        <taxon>Rosales</taxon>
        <taxon>Rosaceae</taxon>
        <taxon>Amygdaloideae</taxon>
        <taxon>Amygdaleae</taxon>
        <taxon>Prunus</taxon>
    </lineage>
</organism>
<name>A0A6J5W2B1_PRUAR</name>
<dbReference type="AlphaFoldDB" id="A0A6J5W2B1"/>
<gene>
    <name evidence="1" type="ORF">ORAREDHAP_LOCUS4089</name>
</gene>
<reference evidence="2" key="1">
    <citation type="journal article" date="2020" name="Genome Biol.">
        <title>Gamete binning: chromosome-level and haplotype-resolved genome assembly enabled by high-throughput single-cell sequencing of gamete genomes.</title>
        <authorList>
            <person name="Campoy J.A."/>
            <person name="Sun H."/>
            <person name="Goel M."/>
            <person name="Jiao W.-B."/>
            <person name="Folz-Donahue K."/>
            <person name="Wang N."/>
            <person name="Rubio M."/>
            <person name="Liu C."/>
            <person name="Kukat C."/>
            <person name="Ruiz D."/>
            <person name="Huettel B."/>
            <person name="Schneeberger K."/>
        </authorList>
    </citation>
    <scope>NUCLEOTIDE SEQUENCE [LARGE SCALE GENOMIC DNA]</scope>
    <source>
        <strain evidence="2">cv. Rojo Pasion</strain>
    </source>
</reference>
<dbReference type="Proteomes" id="UP000507245">
    <property type="component" value="Unassembled WGS sequence"/>
</dbReference>
<sequence>MLQDAFGVHGFDGLESHQEPTHDAKNFYRLVEEGEIELYPGCANSKLSFLFEWLVRYLYVNPFGISKEVFAQGSDFAFFIF</sequence>
<keyword evidence="2" id="KW-1185">Reference proteome</keyword>
<protein>
    <submittedName>
        <fullName evidence="1">Uncharacterized protein</fullName>
    </submittedName>
</protein>
<accession>A0A6J5W2B1</accession>